<organism evidence="1 2">
    <name type="scientific">Lacibacter luteus</name>
    <dbReference type="NCBI Taxonomy" id="2508719"/>
    <lineage>
        <taxon>Bacteria</taxon>
        <taxon>Pseudomonadati</taxon>
        <taxon>Bacteroidota</taxon>
        <taxon>Chitinophagia</taxon>
        <taxon>Chitinophagales</taxon>
        <taxon>Chitinophagaceae</taxon>
        <taxon>Lacibacter</taxon>
    </lineage>
</organism>
<dbReference type="AlphaFoldDB" id="A0A4Q1CKA6"/>
<accession>A0A4Q1CKA6</accession>
<evidence type="ECO:0000313" key="1">
    <source>
        <dbReference type="EMBL" id="RXK60808.1"/>
    </source>
</evidence>
<dbReference type="EMBL" id="SDHW01000002">
    <property type="protein sequence ID" value="RXK60808.1"/>
    <property type="molecule type" value="Genomic_DNA"/>
</dbReference>
<dbReference type="RefSeq" id="WP_129130769.1">
    <property type="nucleotide sequence ID" value="NZ_SDHW01000002.1"/>
</dbReference>
<sequence>MFIVREIFHLQFGRYREAKQLLDEAMEKHLLSQPSGSRVLTDFTGEGYRLVLELPFETLAAYESELKKELNAAAWSEWYNRFKPLVRSSEREIMKRIM</sequence>
<keyword evidence="2" id="KW-1185">Reference proteome</keyword>
<evidence type="ECO:0000313" key="2">
    <source>
        <dbReference type="Proteomes" id="UP000290204"/>
    </source>
</evidence>
<proteinExistence type="predicted"/>
<dbReference type="Proteomes" id="UP000290204">
    <property type="component" value="Unassembled WGS sequence"/>
</dbReference>
<gene>
    <name evidence="1" type="ORF">ESA94_10125</name>
</gene>
<protein>
    <recommendedName>
        <fullName evidence="3">NIPSNAP domain-containing protein</fullName>
    </recommendedName>
</protein>
<evidence type="ECO:0008006" key="3">
    <source>
        <dbReference type="Google" id="ProtNLM"/>
    </source>
</evidence>
<dbReference type="OrthoDB" id="797275at2"/>
<name>A0A4Q1CKA6_9BACT</name>
<reference evidence="1 2" key="1">
    <citation type="submission" date="2019-01" db="EMBL/GenBank/DDBJ databases">
        <title>Lacibacter sp. strain TTM-7.</title>
        <authorList>
            <person name="Chen W.-M."/>
        </authorList>
    </citation>
    <scope>NUCLEOTIDE SEQUENCE [LARGE SCALE GENOMIC DNA]</scope>
    <source>
        <strain evidence="1 2">TTM-7</strain>
    </source>
</reference>
<comment type="caution">
    <text evidence="1">The sequence shown here is derived from an EMBL/GenBank/DDBJ whole genome shotgun (WGS) entry which is preliminary data.</text>
</comment>